<proteinExistence type="predicted"/>
<evidence type="ECO:0000256" key="5">
    <source>
        <dbReference type="ARBA" id="ARBA00022729"/>
    </source>
</evidence>
<accession>A0AAN7IY63</accession>
<evidence type="ECO:0000256" key="6">
    <source>
        <dbReference type="ARBA" id="ARBA00022741"/>
    </source>
</evidence>
<comment type="subcellular location">
    <subcellularLocation>
        <location evidence="1">Membrane</location>
        <topology evidence="1">Single-pass type I membrane protein</topology>
    </subcellularLocation>
</comment>
<evidence type="ECO:0000256" key="7">
    <source>
        <dbReference type="ARBA" id="ARBA00022840"/>
    </source>
</evidence>
<keyword evidence="2" id="KW-0723">Serine/threonine-protein kinase</keyword>
<dbReference type="FunFam" id="1.10.510.10:FF:000084">
    <property type="entry name" value="Wall-associated receptor kinase 2"/>
    <property type="match status" value="1"/>
</dbReference>
<dbReference type="SUPFAM" id="SSF56112">
    <property type="entry name" value="Protein kinase-like (PK-like)"/>
    <property type="match status" value="1"/>
</dbReference>
<keyword evidence="3" id="KW-0808">Transferase</keyword>
<dbReference type="InterPro" id="IPR011009">
    <property type="entry name" value="Kinase-like_dom_sf"/>
</dbReference>
<dbReference type="InterPro" id="IPR045274">
    <property type="entry name" value="WAK-like"/>
</dbReference>
<dbReference type="Gene3D" id="2.10.25.10">
    <property type="entry name" value="Laminin"/>
    <property type="match status" value="1"/>
</dbReference>
<dbReference type="Proteomes" id="UP001324115">
    <property type="component" value="Unassembled WGS sequence"/>
</dbReference>
<dbReference type="InterPro" id="IPR013695">
    <property type="entry name" value="WAK"/>
</dbReference>
<protein>
    <recommendedName>
        <fullName evidence="13">Protein kinase domain-containing protein</fullName>
    </recommendedName>
</protein>
<feature type="signal peptide" evidence="12">
    <location>
        <begin position="1"/>
        <end position="22"/>
    </location>
</feature>
<keyword evidence="9" id="KW-0472">Membrane</keyword>
<keyword evidence="4" id="KW-0812">Transmembrane</keyword>
<evidence type="ECO:0000256" key="1">
    <source>
        <dbReference type="ARBA" id="ARBA00004479"/>
    </source>
</evidence>
<keyword evidence="6" id="KW-0547">Nucleotide-binding</keyword>
<evidence type="ECO:0000259" key="13">
    <source>
        <dbReference type="PROSITE" id="PS50011"/>
    </source>
</evidence>
<evidence type="ECO:0000256" key="4">
    <source>
        <dbReference type="ARBA" id="ARBA00022692"/>
    </source>
</evidence>
<evidence type="ECO:0000256" key="11">
    <source>
        <dbReference type="ARBA" id="ARBA00023180"/>
    </source>
</evidence>
<comment type="caution">
    <text evidence="14">The sequence shown here is derived from an EMBL/GenBank/DDBJ whole genome shotgun (WGS) entry which is preliminary data.</text>
</comment>
<dbReference type="Gene3D" id="3.30.200.20">
    <property type="entry name" value="Phosphorylase Kinase, domain 1"/>
    <property type="match status" value="1"/>
</dbReference>
<keyword evidence="15" id="KW-1185">Reference proteome</keyword>
<evidence type="ECO:0000256" key="9">
    <source>
        <dbReference type="ARBA" id="ARBA00023136"/>
    </source>
</evidence>
<dbReference type="GO" id="GO:0004674">
    <property type="term" value="F:protein serine/threonine kinase activity"/>
    <property type="evidence" value="ECO:0007669"/>
    <property type="project" value="UniProtKB-KW"/>
</dbReference>
<evidence type="ECO:0000313" key="15">
    <source>
        <dbReference type="Proteomes" id="UP001324115"/>
    </source>
</evidence>
<sequence length="690" mass="78528">MVVQMVFQIILLLGSINTFLNAASLAKPSCQAYCGNIIPFPFGIGADCYYDDWYAISCKENFDSHKPFLRIFNLEVLEISLQGTVRINHPIFSSCTNSITTSIEIVDLAGSPFSFSYHNRFIAIGCSIYASMKSPHGYVIAACISACKKFAPYSYSQGCYGFKCCQTTIPRYPRVFNATIETRNTTIIEQECKYAFLVEQNWFKAHETNTIELEVQNISYVPVVLELGHGDGNLTFTCSCKQGYEGNAYLSQGCQDIGECADPDANPCLNNSSDNRLCQNTARNYYCYYRESTELELLFILTGAWWFYKKLKKRRNNKLKEKFFKRNGVNVEKIKLFDPKDLDKATDHFNVNRIFGQGGQGTVHEGMLTNGKFVTVNRSKVIDEGKIEQFINEVIILSQINHRNVVKLLGCCLETEFPILVYEFISNGTIFEYLNDQNEEFPPTWDMRLRISKEVAGALFYLHSSTSLPIYHRDIKDAFRYHAIQTLTKSTNILLDDKYRAKVVDFGTSRAVAIDQTHLTTTLVQGTFGYLDPEYFHTCQFTKKSDVYSFGVVLVELLTGEKAVSSTTTQEVRGLATYFIYSMEKNNLFNILDARIMNKDKKEQIITVSKLAKRCLNLKGKKRLTMKEVTMKLEAIQMSQIVQQNYEEVDCARNEKFKPWEVVSTSMMLDIKCGLASSSNSQQLSSSELD</sequence>
<evidence type="ECO:0000256" key="2">
    <source>
        <dbReference type="ARBA" id="ARBA00022527"/>
    </source>
</evidence>
<dbReference type="Gene3D" id="1.10.510.10">
    <property type="entry name" value="Transferase(Phosphotransferase) domain 1"/>
    <property type="match status" value="1"/>
</dbReference>
<dbReference type="PROSITE" id="PS50011">
    <property type="entry name" value="PROTEIN_KINASE_DOM"/>
    <property type="match status" value="1"/>
</dbReference>
<dbReference type="InterPro" id="IPR000719">
    <property type="entry name" value="Prot_kinase_dom"/>
</dbReference>
<evidence type="ECO:0000313" key="14">
    <source>
        <dbReference type="EMBL" id="KAK4590575.1"/>
    </source>
</evidence>
<keyword evidence="10" id="KW-1015">Disulfide bond</keyword>
<feature type="chain" id="PRO_5042905699" description="Protein kinase domain-containing protein" evidence="12">
    <location>
        <begin position="23"/>
        <end position="690"/>
    </location>
</feature>
<keyword evidence="7" id="KW-0067">ATP-binding</keyword>
<keyword evidence="5 12" id="KW-0732">Signal</keyword>
<keyword evidence="11" id="KW-0325">Glycoprotein</keyword>
<organism evidence="14 15">
    <name type="scientific">Quercus rubra</name>
    <name type="common">Northern red oak</name>
    <name type="synonym">Quercus borealis</name>
    <dbReference type="NCBI Taxonomy" id="3512"/>
    <lineage>
        <taxon>Eukaryota</taxon>
        <taxon>Viridiplantae</taxon>
        <taxon>Streptophyta</taxon>
        <taxon>Embryophyta</taxon>
        <taxon>Tracheophyta</taxon>
        <taxon>Spermatophyta</taxon>
        <taxon>Magnoliopsida</taxon>
        <taxon>eudicotyledons</taxon>
        <taxon>Gunneridae</taxon>
        <taxon>Pentapetalae</taxon>
        <taxon>rosids</taxon>
        <taxon>fabids</taxon>
        <taxon>Fagales</taxon>
        <taxon>Fagaceae</taxon>
        <taxon>Quercus</taxon>
    </lineage>
</organism>
<dbReference type="AlphaFoldDB" id="A0AAN7IY63"/>
<dbReference type="GO" id="GO:0005886">
    <property type="term" value="C:plasma membrane"/>
    <property type="evidence" value="ECO:0007669"/>
    <property type="project" value="TreeGrafter"/>
</dbReference>
<name>A0AAN7IY63_QUERU</name>
<dbReference type="GO" id="GO:0005524">
    <property type="term" value="F:ATP binding"/>
    <property type="evidence" value="ECO:0007669"/>
    <property type="project" value="UniProtKB-KW"/>
</dbReference>
<feature type="domain" description="Protein kinase" evidence="13">
    <location>
        <begin position="349"/>
        <end position="636"/>
    </location>
</feature>
<evidence type="ECO:0000256" key="8">
    <source>
        <dbReference type="ARBA" id="ARBA00022989"/>
    </source>
</evidence>
<dbReference type="Pfam" id="PF08488">
    <property type="entry name" value="WAK"/>
    <property type="match status" value="1"/>
</dbReference>
<reference evidence="14 15" key="1">
    <citation type="journal article" date="2023" name="G3 (Bethesda)">
        <title>A haplotype-resolved chromosome-scale genome for Quercus rubra L. provides insights into the genetics of adaptive traits for red oak species.</title>
        <authorList>
            <person name="Kapoor B."/>
            <person name="Jenkins J."/>
            <person name="Schmutz J."/>
            <person name="Zhebentyayeva T."/>
            <person name="Kuelheim C."/>
            <person name="Coggeshall M."/>
            <person name="Heim C."/>
            <person name="Lasky J.R."/>
            <person name="Leites L."/>
            <person name="Islam-Faridi N."/>
            <person name="Romero-Severson J."/>
            <person name="DeLeo V.L."/>
            <person name="Lucas S.M."/>
            <person name="Lazic D."/>
            <person name="Gailing O."/>
            <person name="Carlson J."/>
            <person name="Staton M."/>
        </authorList>
    </citation>
    <scope>NUCLEOTIDE SEQUENCE [LARGE SCALE GENOMIC DNA]</scope>
    <source>
        <strain evidence="14">Pseudo-F2</strain>
    </source>
</reference>
<dbReference type="PANTHER" id="PTHR27005:SF280">
    <property type="entry name" value="WALL-ASSOCIATED RECEPTOR KINASE-LIKE 8"/>
    <property type="match status" value="1"/>
</dbReference>
<evidence type="ECO:0000256" key="10">
    <source>
        <dbReference type="ARBA" id="ARBA00023157"/>
    </source>
</evidence>
<dbReference type="Pfam" id="PF00069">
    <property type="entry name" value="Pkinase"/>
    <property type="match status" value="1"/>
</dbReference>
<dbReference type="GO" id="GO:0007166">
    <property type="term" value="P:cell surface receptor signaling pathway"/>
    <property type="evidence" value="ECO:0007669"/>
    <property type="project" value="InterPro"/>
</dbReference>
<dbReference type="EMBL" id="JAXUIC010000005">
    <property type="protein sequence ID" value="KAK4590575.1"/>
    <property type="molecule type" value="Genomic_DNA"/>
</dbReference>
<evidence type="ECO:0000256" key="3">
    <source>
        <dbReference type="ARBA" id="ARBA00022679"/>
    </source>
</evidence>
<gene>
    <name evidence="14" type="ORF">RGQ29_020938</name>
</gene>
<dbReference type="FunFam" id="3.30.200.20:FF:001332">
    <property type="entry name" value="Wall-associated receptor kinase-like 10"/>
    <property type="match status" value="1"/>
</dbReference>
<keyword evidence="8" id="KW-1133">Transmembrane helix</keyword>
<evidence type="ECO:0000256" key="12">
    <source>
        <dbReference type="SAM" id="SignalP"/>
    </source>
</evidence>
<dbReference type="PANTHER" id="PTHR27005">
    <property type="entry name" value="WALL-ASSOCIATED RECEPTOR KINASE-LIKE 21"/>
    <property type="match status" value="1"/>
</dbReference>
<keyword evidence="2" id="KW-0418">Kinase</keyword>